<evidence type="ECO:0000256" key="5">
    <source>
        <dbReference type="ARBA" id="ARBA00023337"/>
    </source>
</evidence>
<dbReference type="PANTHER" id="PTHR45738">
    <property type="entry name" value="POLYPHOSPHOINOSITIDE PHOSPHATASE"/>
    <property type="match status" value="1"/>
</dbReference>
<name>A0AAW2N1X8_9LAMI</name>
<comment type="subcellular location">
    <subcellularLocation>
        <location evidence="1">Vacuole membrane</location>
        <topology evidence="1">Peripheral membrane protein</topology>
    </subcellularLocation>
</comment>
<proteinExistence type="predicted"/>
<keyword evidence="2" id="KW-0926">Vacuole</keyword>
<evidence type="ECO:0000256" key="7">
    <source>
        <dbReference type="SAM" id="MobiDB-lite"/>
    </source>
</evidence>
<feature type="domain" description="SAC" evidence="8">
    <location>
        <begin position="172"/>
        <end position="522"/>
    </location>
</feature>
<sequence length="792" mass="89941">MEDVSGNARPQWQEVPHDSSASPPPSPPPEGFMQKFRLYETRSNFYMVGRDKSRTYWKILKIDRSEPLELNIYEDSTTYTERECSDLLRRIHEGNRATGGLKFVTTCYGIVGFIKFLGPYYMLLITKRRQIGVICGHTIYAISKSEIIPLAHSAVISSMVNYKNENRYKKLLCMVDLTKDFYFSYSYHVMRSVQKNMCDRQTGQVLYETMFVWNEFLTRGIRNILQNTIWTVALVYGYFRQATLSLSGRDLRLTLIARRSRHYAGTRYLKRGVNENGRVANDVETEQIVIEDVPEGVPMQISSVVQNRGSIPLFWSQETSRLILKPDIILSKRDQTYEATRLHFEHLVERYGNPIIILNLIKTNEKKLENLFSDQSLPTPLNKATNVLLLLGKVAAYALTLTGFFYCQVTPMLLSEGHPKWSSSENVVAPDMSAPKNPRCHMAEHNCDENEESEGVLRTNCIDCLDRTNVAQYAYGLAALGHQLCALGVTTSTRIDLDDPLAEELMGCYERMGDTLAHQYGGSAAHNKIFSERRGQWKAAIQSQEFFRTLQRYYSNAYMDAEKQNAINQILGYFQPQPGKPDVWELDPDQHYKVGRNGQTNIDENGSSLFQRSWSDGSILRESHSVGSASDITKDFPSESKGGTKMLAESTPEISASESDLAYSRHTPPMPRELFAEMQRERYLEHENGDAVDCSNFVDLDWLSSSANSWEEELLERSTLTASSIAALSSENVVNEMVGETTPSTSECGSTTRGRENTGTDLCYGEVHNYESLEEFSDNFVHWVTYGEGLCH</sequence>
<protein>
    <submittedName>
        <fullName evidence="9">Phosphoinositide phosphatase SAC4</fullName>
    </submittedName>
</protein>
<feature type="region of interest" description="Disordered" evidence="7">
    <location>
        <begin position="1"/>
        <end position="31"/>
    </location>
</feature>
<evidence type="ECO:0000256" key="4">
    <source>
        <dbReference type="ARBA" id="ARBA00023136"/>
    </source>
</evidence>
<comment type="caution">
    <text evidence="9">The sequence shown here is derived from an EMBL/GenBank/DDBJ whole genome shotgun (WGS) entry which is preliminary data.</text>
</comment>
<gene>
    <name evidence="9" type="ORF">Scaly_1993900</name>
</gene>
<dbReference type="PANTHER" id="PTHR45738:SF25">
    <property type="entry name" value="PHOSPHOINOSITIDE PHOSPHATASE SAC3-RELATED"/>
    <property type="match status" value="1"/>
</dbReference>
<dbReference type="GO" id="GO:0043813">
    <property type="term" value="F:phosphatidylinositol-3,5-bisphosphate 5-phosphatase activity"/>
    <property type="evidence" value="ECO:0007669"/>
    <property type="project" value="InterPro"/>
</dbReference>
<evidence type="ECO:0000259" key="8">
    <source>
        <dbReference type="PROSITE" id="PS50275"/>
    </source>
</evidence>
<evidence type="ECO:0000256" key="3">
    <source>
        <dbReference type="ARBA" id="ARBA00022801"/>
    </source>
</evidence>
<evidence type="ECO:0000313" key="9">
    <source>
        <dbReference type="EMBL" id="KAL0337188.1"/>
    </source>
</evidence>
<dbReference type="PROSITE" id="PS50275">
    <property type="entry name" value="SAC"/>
    <property type="match status" value="1"/>
</dbReference>
<dbReference type="GO" id="GO:0046856">
    <property type="term" value="P:phosphatidylinositol dephosphorylation"/>
    <property type="evidence" value="ECO:0007669"/>
    <property type="project" value="InterPro"/>
</dbReference>
<dbReference type="InterPro" id="IPR043573">
    <property type="entry name" value="Fig4-like"/>
</dbReference>
<evidence type="ECO:0000256" key="1">
    <source>
        <dbReference type="ARBA" id="ARBA00004148"/>
    </source>
</evidence>
<dbReference type="AlphaFoldDB" id="A0AAW2N1X8"/>
<keyword evidence="4" id="KW-0472">Membrane</keyword>
<dbReference type="EMBL" id="JACGWM010000012">
    <property type="protein sequence ID" value="KAL0337188.1"/>
    <property type="molecule type" value="Genomic_DNA"/>
</dbReference>
<dbReference type="Pfam" id="PF02383">
    <property type="entry name" value="Syja_N"/>
    <property type="match status" value="1"/>
</dbReference>
<organism evidence="9">
    <name type="scientific">Sesamum calycinum</name>
    <dbReference type="NCBI Taxonomy" id="2727403"/>
    <lineage>
        <taxon>Eukaryota</taxon>
        <taxon>Viridiplantae</taxon>
        <taxon>Streptophyta</taxon>
        <taxon>Embryophyta</taxon>
        <taxon>Tracheophyta</taxon>
        <taxon>Spermatophyta</taxon>
        <taxon>Magnoliopsida</taxon>
        <taxon>eudicotyledons</taxon>
        <taxon>Gunneridae</taxon>
        <taxon>Pentapetalae</taxon>
        <taxon>asterids</taxon>
        <taxon>lamiids</taxon>
        <taxon>Lamiales</taxon>
        <taxon>Pedaliaceae</taxon>
        <taxon>Sesamum</taxon>
    </lineage>
</organism>
<dbReference type="InterPro" id="IPR002013">
    <property type="entry name" value="SAC_dom"/>
</dbReference>
<comment type="catalytic activity">
    <reaction evidence="5">
        <text>a 1,2-diacyl-sn-glycero-3-phospho-(1D-myo-inositol-3,5-bisphosphate) + H2O = a 1,2-diacyl-sn-glycero-3-phospho-(1D-myo-inositol-3-phosphate) + phosphate</text>
        <dbReference type="Rhea" id="RHEA:32955"/>
        <dbReference type="ChEBI" id="CHEBI:15377"/>
        <dbReference type="ChEBI" id="CHEBI:43474"/>
        <dbReference type="ChEBI" id="CHEBI:57923"/>
        <dbReference type="ChEBI" id="CHEBI:58088"/>
    </reaction>
</comment>
<keyword evidence="3" id="KW-0378">Hydrolase</keyword>
<evidence type="ECO:0000256" key="2">
    <source>
        <dbReference type="ARBA" id="ARBA00022554"/>
    </source>
</evidence>
<reference evidence="9" key="1">
    <citation type="submission" date="2020-06" db="EMBL/GenBank/DDBJ databases">
        <authorList>
            <person name="Li T."/>
            <person name="Hu X."/>
            <person name="Zhang T."/>
            <person name="Song X."/>
            <person name="Zhang H."/>
            <person name="Dai N."/>
            <person name="Sheng W."/>
            <person name="Hou X."/>
            <person name="Wei L."/>
        </authorList>
    </citation>
    <scope>NUCLEOTIDE SEQUENCE</scope>
    <source>
        <strain evidence="9">KEN8</strain>
        <tissue evidence="9">Leaf</tissue>
    </source>
</reference>
<dbReference type="GO" id="GO:0005774">
    <property type="term" value="C:vacuolar membrane"/>
    <property type="evidence" value="ECO:0007669"/>
    <property type="project" value="UniProtKB-SubCell"/>
</dbReference>
<accession>A0AAW2N1X8</accession>
<evidence type="ECO:0000256" key="6">
    <source>
        <dbReference type="ARBA" id="ARBA00023464"/>
    </source>
</evidence>
<reference evidence="9" key="2">
    <citation type="journal article" date="2024" name="Plant">
        <title>Genomic evolution and insights into agronomic trait innovations of Sesamum species.</title>
        <authorList>
            <person name="Miao H."/>
            <person name="Wang L."/>
            <person name="Qu L."/>
            <person name="Liu H."/>
            <person name="Sun Y."/>
            <person name="Le M."/>
            <person name="Wang Q."/>
            <person name="Wei S."/>
            <person name="Zheng Y."/>
            <person name="Lin W."/>
            <person name="Duan Y."/>
            <person name="Cao H."/>
            <person name="Xiong S."/>
            <person name="Wang X."/>
            <person name="Wei L."/>
            <person name="Li C."/>
            <person name="Ma Q."/>
            <person name="Ju M."/>
            <person name="Zhao R."/>
            <person name="Li G."/>
            <person name="Mu C."/>
            <person name="Tian Q."/>
            <person name="Mei H."/>
            <person name="Zhang T."/>
            <person name="Gao T."/>
            <person name="Zhang H."/>
        </authorList>
    </citation>
    <scope>NUCLEOTIDE SEQUENCE</scope>
    <source>
        <strain evidence="9">KEN8</strain>
    </source>
</reference>
<comment type="subunit">
    <text evidence="6">Component of the PI(3,5)P2 regulatory complex at least composed of ATG18, SAC/FIG4, FAB1 and VAC14.</text>
</comment>